<comment type="similarity">
    <text evidence="1">Belongs to the archease family.</text>
</comment>
<evidence type="ECO:0000256" key="3">
    <source>
        <dbReference type="ARBA" id="ARBA00022723"/>
    </source>
</evidence>
<dbReference type="EMBL" id="BARW01030784">
    <property type="protein sequence ID" value="GAJ09660.1"/>
    <property type="molecule type" value="Genomic_DNA"/>
</dbReference>
<gene>
    <name evidence="6" type="ORF">S12H4_49125</name>
</gene>
<dbReference type="GO" id="GO:0008033">
    <property type="term" value="P:tRNA processing"/>
    <property type="evidence" value="ECO:0007669"/>
    <property type="project" value="UniProtKB-KW"/>
</dbReference>
<keyword evidence="2" id="KW-0819">tRNA processing</keyword>
<feature type="non-terminal residue" evidence="6">
    <location>
        <position position="87"/>
    </location>
</feature>
<accession>X1VMD3</accession>
<dbReference type="PANTHER" id="PTHR12682">
    <property type="entry name" value="ARCHEASE"/>
    <property type="match status" value="1"/>
</dbReference>
<comment type="caution">
    <text evidence="6">The sequence shown here is derived from an EMBL/GenBank/DDBJ whole genome shotgun (WGS) entry which is preliminary data.</text>
</comment>
<dbReference type="SUPFAM" id="SSF69819">
    <property type="entry name" value="MTH1598-like"/>
    <property type="match status" value="1"/>
</dbReference>
<feature type="domain" description="Archease" evidence="5">
    <location>
        <begin position="4"/>
        <end position="85"/>
    </location>
</feature>
<dbReference type="Pfam" id="PF01951">
    <property type="entry name" value="Archease"/>
    <property type="match status" value="1"/>
</dbReference>
<sequence length="87" mass="9952">MKEFEIIGHTADIGLIAYGKNKEEVFINVAKGMFEIIAGGTKNLKENFYDKIKLEADDLEGLLFAWLNELLYIGETRLVILNKFQIK</sequence>
<keyword evidence="3" id="KW-0479">Metal-binding</keyword>
<dbReference type="InterPro" id="IPR002804">
    <property type="entry name" value="Archease"/>
</dbReference>
<dbReference type="GO" id="GO:0046872">
    <property type="term" value="F:metal ion binding"/>
    <property type="evidence" value="ECO:0007669"/>
    <property type="project" value="UniProtKB-KW"/>
</dbReference>
<evidence type="ECO:0000256" key="1">
    <source>
        <dbReference type="ARBA" id="ARBA00007963"/>
    </source>
</evidence>
<name>X1VMD3_9ZZZZ</name>
<evidence type="ECO:0000256" key="4">
    <source>
        <dbReference type="ARBA" id="ARBA00022837"/>
    </source>
</evidence>
<organism evidence="6">
    <name type="scientific">marine sediment metagenome</name>
    <dbReference type="NCBI Taxonomy" id="412755"/>
    <lineage>
        <taxon>unclassified sequences</taxon>
        <taxon>metagenomes</taxon>
        <taxon>ecological metagenomes</taxon>
    </lineage>
</organism>
<evidence type="ECO:0000259" key="5">
    <source>
        <dbReference type="Pfam" id="PF01951"/>
    </source>
</evidence>
<dbReference type="InterPro" id="IPR036820">
    <property type="entry name" value="Archease_dom_sf"/>
</dbReference>
<keyword evidence="4" id="KW-0106">Calcium</keyword>
<evidence type="ECO:0000256" key="2">
    <source>
        <dbReference type="ARBA" id="ARBA00022694"/>
    </source>
</evidence>
<evidence type="ECO:0000313" key="6">
    <source>
        <dbReference type="EMBL" id="GAJ09660.1"/>
    </source>
</evidence>
<protein>
    <recommendedName>
        <fullName evidence="5">Archease domain-containing protein</fullName>
    </recommendedName>
</protein>
<proteinExistence type="inferred from homology"/>
<dbReference type="Gene3D" id="3.55.10.10">
    <property type="entry name" value="Archease domain"/>
    <property type="match status" value="1"/>
</dbReference>
<dbReference type="PANTHER" id="PTHR12682:SF11">
    <property type="entry name" value="PROTEIN ARCHEASE"/>
    <property type="match status" value="1"/>
</dbReference>
<dbReference type="AlphaFoldDB" id="X1VMD3"/>
<reference evidence="6" key="1">
    <citation type="journal article" date="2014" name="Front. Microbiol.">
        <title>High frequency of phylogenetically diverse reductive dehalogenase-homologous genes in deep subseafloor sedimentary metagenomes.</title>
        <authorList>
            <person name="Kawai M."/>
            <person name="Futagami T."/>
            <person name="Toyoda A."/>
            <person name="Takaki Y."/>
            <person name="Nishi S."/>
            <person name="Hori S."/>
            <person name="Arai W."/>
            <person name="Tsubouchi T."/>
            <person name="Morono Y."/>
            <person name="Uchiyama I."/>
            <person name="Ito T."/>
            <person name="Fujiyama A."/>
            <person name="Inagaki F."/>
            <person name="Takami H."/>
        </authorList>
    </citation>
    <scope>NUCLEOTIDE SEQUENCE</scope>
    <source>
        <strain evidence="6">Expedition CK06-06</strain>
    </source>
</reference>
<dbReference type="InterPro" id="IPR023572">
    <property type="entry name" value="Archease_dom"/>
</dbReference>